<dbReference type="EMBL" id="UOGJ01000099">
    <property type="protein sequence ID" value="VAX36509.1"/>
    <property type="molecule type" value="Genomic_DNA"/>
</dbReference>
<sequence length="120" mass="13992">MFELSIRGDIAAAHFLRKYEGKCKNLHGHTWQIEVFIMGDQLDEVGMVVDFRILKKKLKVFLGTIDHICLNDLPYFQKVNPTTENLAKYIYENFSREVAPLKVSKVKAWESDVTCVTYYE</sequence>
<dbReference type="AlphaFoldDB" id="A0A3B1D2X7"/>
<dbReference type="EC" id="4.1.2.50" evidence="1"/>
<dbReference type="PIRSF" id="PIRSF006113">
    <property type="entry name" value="PTP_synth"/>
    <property type="match status" value="1"/>
</dbReference>
<dbReference type="Pfam" id="PF01242">
    <property type="entry name" value="PTPS"/>
    <property type="match status" value="1"/>
</dbReference>
<name>A0A3B1D2X7_9ZZZZ</name>
<reference evidence="1" key="1">
    <citation type="submission" date="2018-06" db="EMBL/GenBank/DDBJ databases">
        <authorList>
            <person name="Zhirakovskaya E."/>
        </authorList>
    </citation>
    <scope>NUCLEOTIDE SEQUENCE</scope>
</reference>
<accession>A0A3B1D2X7</accession>
<evidence type="ECO:0000313" key="1">
    <source>
        <dbReference type="EMBL" id="VAX36509.1"/>
    </source>
</evidence>
<organism evidence="1">
    <name type="scientific">hydrothermal vent metagenome</name>
    <dbReference type="NCBI Taxonomy" id="652676"/>
    <lineage>
        <taxon>unclassified sequences</taxon>
        <taxon>metagenomes</taxon>
        <taxon>ecological metagenomes</taxon>
    </lineage>
</organism>
<dbReference type="InterPro" id="IPR007115">
    <property type="entry name" value="6-PTP_synth/QueD"/>
</dbReference>
<dbReference type="InterPro" id="IPR038418">
    <property type="entry name" value="6-PTP_synth/QueD_sf"/>
</dbReference>
<dbReference type="SUPFAM" id="SSF55620">
    <property type="entry name" value="Tetrahydrobiopterin biosynthesis enzymes-like"/>
    <property type="match status" value="1"/>
</dbReference>
<gene>
    <name evidence="1" type="ORF">MNBD_UNCLBAC01-64</name>
</gene>
<dbReference type="PANTHER" id="PTHR12589">
    <property type="entry name" value="PYRUVOYL TETRAHYDROBIOPTERIN SYNTHASE"/>
    <property type="match status" value="1"/>
</dbReference>
<dbReference type="GO" id="GO:0070497">
    <property type="term" value="F:6-carboxytetrahydropterin synthase activity"/>
    <property type="evidence" value="ECO:0007669"/>
    <property type="project" value="UniProtKB-EC"/>
</dbReference>
<keyword evidence="1" id="KW-0456">Lyase</keyword>
<protein>
    <submittedName>
        <fullName evidence="1">6-carboxy-5,6,7,8-tetrahydropterin synthase</fullName>
        <ecNumber evidence="1">4.1.2.50</ecNumber>
    </submittedName>
</protein>
<proteinExistence type="predicted"/>
<dbReference type="NCBIfam" id="TIGR03367">
    <property type="entry name" value="queuosine_QueD"/>
    <property type="match status" value="1"/>
</dbReference>
<dbReference type="Gene3D" id="3.30.479.10">
    <property type="entry name" value="6-pyruvoyl tetrahydropterin synthase/QueD"/>
    <property type="match status" value="1"/>
</dbReference>
<dbReference type="PANTHER" id="PTHR12589:SF8">
    <property type="entry name" value="6-CARBOXY-5,6,7,8-TETRAHYDROPTERIN SYNTHASE"/>
    <property type="match status" value="1"/>
</dbReference>